<dbReference type="InterPro" id="IPR003010">
    <property type="entry name" value="C-N_Hydrolase"/>
</dbReference>
<dbReference type="InterPro" id="IPR036526">
    <property type="entry name" value="C-N_Hydrolase_sf"/>
</dbReference>
<gene>
    <name evidence="3" type="ORF">ERIC2_c14250</name>
</gene>
<protein>
    <submittedName>
        <fullName evidence="3">Nitrilase/cyanide hydratase and apolipoprotein N-acyltransferase</fullName>
    </submittedName>
</protein>
<keyword evidence="3" id="KW-0808">Transferase</keyword>
<dbReference type="eggNOG" id="COG0388">
    <property type="taxonomic scope" value="Bacteria"/>
</dbReference>
<evidence type="ECO:0000313" key="3">
    <source>
        <dbReference type="EMBL" id="AHD05250.1"/>
    </source>
</evidence>
<name>V9W6H5_9BACL</name>
<evidence type="ECO:0000313" key="4">
    <source>
        <dbReference type="Proteomes" id="UP000029431"/>
    </source>
</evidence>
<comment type="similarity">
    <text evidence="1">Belongs to the carbon-nitrogen hydrolase superfamily. NIT1/NIT2 family.</text>
</comment>
<reference evidence="3 4" key="1">
    <citation type="journal article" date="2014" name="PLoS ONE">
        <title>How to Kill the Honey Bee Larva: Genomic Potential and Virulence Mechanisms of Paenibacillus larvae.</title>
        <authorList>
            <person name="Djukic M."/>
            <person name="Brzuszkiewicz E."/>
            <person name="Funfhaus A."/>
            <person name="Voss J."/>
            <person name="Gollnow K."/>
            <person name="Poppinga L."/>
            <person name="Liesegang H."/>
            <person name="Garcia-Gonzalez E."/>
            <person name="Genersch E."/>
            <person name="Daniel R."/>
        </authorList>
    </citation>
    <scope>NUCLEOTIDE SEQUENCE [LARGE SCALE GENOMIC DNA]</scope>
    <source>
        <strain evidence="3 4">DSM 25430</strain>
    </source>
</reference>
<evidence type="ECO:0000256" key="1">
    <source>
        <dbReference type="ARBA" id="ARBA00010613"/>
    </source>
</evidence>
<dbReference type="PANTHER" id="PTHR23088">
    <property type="entry name" value="NITRILASE-RELATED"/>
    <property type="match status" value="1"/>
</dbReference>
<feature type="domain" description="CN hydrolase" evidence="2">
    <location>
        <begin position="23"/>
        <end position="261"/>
    </location>
</feature>
<dbReference type="Pfam" id="PF00795">
    <property type="entry name" value="CN_hydrolase"/>
    <property type="match status" value="1"/>
</dbReference>
<dbReference type="Gene3D" id="3.60.110.10">
    <property type="entry name" value="Carbon-nitrogen hydrolase"/>
    <property type="match status" value="1"/>
</dbReference>
<dbReference type="HOGENOM" id="CLU_030130_3_1_9"/>
<accession>V9W6H5</accession>
<dbReference type="EMBL" id="CP003355">
    <property type="protein sequence ID" value="AHD05250.1"/>
    <property type="molecule type" value="Genomic_DNA"/>
</dbReference>
<organism evidence="3 4">
    <name type="scientific">Paenibacillus larvae subsp. larvae DSM 25430</name>
    <dbReference type="NCBI Taxonomy" id="697284"/>
    <lineage>
        <taxon>Bacteria</taxon>
        <taxon>Bacillati</taxon>
        <taxon>Bacillota</taxon>
        <taxon>Bacilli</taxon>
        <taxon>Bacillales</taxon>
        <taxon>Paenibacillaceae</taxon>
        <taxon>Paenibacillus</taxon>
    </lineage>
</organism>
<keyword evidence="3" id="KW-0449">Lipoprotein</keyword>
<dbReference type="SUPFAM" id="SSF56317">
    <property type="entry name" value="Carbon-nitrogen hydrolase"/>
    <property type="match status" value="1"/>
</dbReference>
<dbReference type="PANTHER" id="PTHR23088:SF27">
    <property type="entry name" value="DEAMINATED GLUTATHIONE AMIDASE"/>
    <property type="match status" value="1"/>
</dbReference>
<dbReference type="PATRIC" id="fig|697284.3.peg.1358"/>
<dbReference type="KEGG" id="plv:ERIC2_c14250"/>
<dbReference type="PROSITE" id="PS01227">
    <property type="entry name" value="UPF0012"/>
    <property type="match status" value="1"/>
</dbReference>
<dbReference type="PROSITE" id="PS50263">
    <property type="entry name" value="CN_HYDROLASE"/>
    <property type="match status" value="1"/>
</dbReference>
<dbReference type="Proteomes" id="UP000029431">
    <property type="component" value="Chromosome"/>
</dbReference>
<dbReference type="CDD" id="cd07583">
    <property type="entry name" value="nitrilase_5"/>
    <property type="match status" value="1"/>
</dbReference>
<evidence type="ECO:0000259" key="2">
    <source>
        <dbReference type="PROSITE" id="PS50263"/>
    </source>
</evidence>
<dbReference type="GO" id="GO:0016746">
    <property type="term" value="F:acyltransferase activity"/>
    <property type="evidence" value="ECO:0007669"/>
    <property type="project" value="UniProtKB-KW"/>
</dbReference>
<keyword evidence="3" id="KW-0012">Acyltransferase</keyword>
<proteinExistence type="inferred from homology"/>
<dbReference type="InterPro" id="IPR001110">
    <property type="entry name" value="UPF0012_CS"/>
</dbReference>
<keyword evidence="4" id="KW-1185">Reference proteome</keyword>
<dbReference type="AlphaFoldDB" id="V9W6H5"/>
<sequence length="299" mass="34171">MNGSGQCYNKRIKERESAMNPNVHTALIQMDIQIGEPDVNFDRVVQKLTEAVKQPQKPDLIVLPEMWNTGYALESIRALADKGGVRTKSILGEFARMHNVMIVGGSIAEKRGEHVYNTMFVFDREGREIGCYRKIHLFRLMDEHIYLQSGDGPGNFELEGIPSGGMICYDIRFPELARSHALEGVKLLIIPAQWPHPRLHHWRTLLQARAIENQLYVLACNRCGASGDTRFFGHSMVIDPWGEILAEAGEEEQILYAGMDLHEVDKVRQKIPVFRDRRPEYYQRWSEADSEDMEQGTST</sequence>